<evidence type="ECO:0000313" key="3">
    <source>
        <dbReference type="Proteomes" id="UP001178507"/>
    </source>
</evidence>
<evidence type="ECO:0000313" key="2">
    <source>
        <dbReference type="EMBL" id="CAJ1394201.1"/>
    </source>
</evidence>
<dbReference type="Proteomes" id="UP001178507">
    <property type="component" value="Unassembled WGS sequence"/>
</dbReference>
<evidence type="ECO:0000256" key="1">
    <source>
        <dbReference type="SAM" id="MobiDB-lite"/>
    </source>
</evidence>
<accession>A0AA36IWK2</accession>
<dbReference type="EMBL" id="CAUJNA010002779">
    <property type="protein sequence ID" value="CAJ1394201.1"/>
    <property type="molecule type" value="Genomic_DNA"/>
</dbReference>
<reference evidence="2" key="1">
    <citation type="submission" date="2023-08" db="EMBL/GenBank/DDBJ databases">
        <authorList>
            <person name="Chen Y."/>
            <person name="Shah S."/>
            <person name="Dougan E. K."/>
            <person name="Thang M."/>
            <person name="Chan C."/>
        </authorList>
    </citation>
    <scope>NUCLEOTIDE SEQUENCE</scope>
</reference>
<name>A0AA36IWK2_9DINO</name>
<keyword evidence="3" id="KW-1185">Reference proteome</keyword>
<protein>
    <submittedName>
        <fullName evidence="2">Uncharacterized protein</fullName>
    </submittedName>
</protein>
<organism evidence="2 3">
    <name type="scientific">Effrenium voratum</name>
    <dbReference type="NCBI Taxonomy" id="2562239"/>
    <lineage>
        <taxon>Eukaryota</taxon>
        <taxon>Sar</taxon>
        <taxon>Alveolata</taxon>
        <taxon>Dinophyceae</taxon>
        <taxon>Suessiales</taxon>
        <taxon>Symbiodiniaceae</taxon>
        <taxon>Effrenium</taxon>
    </lineage>
</organism>
<sequence>MTACDDSPSHSEEAEQSESDGEAEEKAEAEGEPDVEDAADAESEAEAAHESSEEGESEEERSEDDEDEEAEAKEQQPGQTAPKRPPALKLKPLPSYKGDKETQIVPADEQSSSSKGEKGREIAAAAELSAIVPVRANSVSHKREWDVFARQVQDRRKFPASLAGHLSKDKLDLFNLWLQNNKSLEEVALHMERHVEVKNAARSGRAGKKARDILKDYPKAKAERLMNLLRSKGMWCYDEDFPEDEEEVYYYVGEARRFWREDSTGEKMSLKATIQQPDRTLLEAVTSSAGPLAAGALPSLCTATAEGEKNALESTFGATAKPKPAKRARKEAPAEEIAPATLKEQVEGTMNDVLNQSTESRKLSLSLRGVQYGGQLVEELLTFSKNTEKLYGAMQTACRCGDTDHTMQKLLRESKQKAEWFEKAQAQGPTTRASANAACHFFFQHVKWF</sequence>
<comment type="caution">
    <text evidence="2">The sequence shown here is derived from an EMBL/GenBank/DDBJ whole genome shotgun (WGS) entry which is preliminary data.</text>
</comment>
<proteinExistence type="predicted"/>
<dbReference type="AlphaFoldDB" id="A0AA36IWK2"/>
<feature type="compositionally biased region" description="Acidic residues" evidence="1">
    <location>
        <begin position="14"/>
        <end position="23"/>
    </location>
</feature>
<feature type="region of interest" description="Disordered" evidence="1">
    <location>
        <begin position="1"/>
        <end position="120"/>
    </location>
</feature>
<gene>
    <name evidence="2" type="ORF">EVOR1521_LOCUS18920</name>
</gene>
<feature type="compositionally biased region" description="Acidic residues" evidence="1">
    <location>
        <begin position="53"/>
        <end position="71"/>
    </location>
</feature>
<feature type="compositionally biased region" description="Acidic residues" evidence="1">
    <location>
        <begin position="30"/>
        <end position="45"/>
    </location>
</feature>